<reference evidence="1 2" key="1">
    <citation type="submission" date="2019-12" db="EMBL/GenBank/DDBJ databases">
        <title>Isolation and characterization of three novel carbon monoxide-oxidizing members of Halobacteria from salione crusts and soils.</title>
        <authorList>
            <person name="Myers M.R."/>
            <person name="King G.M."/>
        </authorList>
    </citation>
    <scope>NUCLEOTIDE SEQUENCE [LARGE SCALE GENOMIC DNA]</scope>
    <source>
        <strain evidence="1 2">PCN9</strain>
    </source>
</reference>
<proteinExistence type="predicted"/>
<evidence type="ECO:0000313" key="1">
    <source>
        <dbReference type="EMBL" id="MXR20299.1"/>
    </source>
</evidence>
<dbReference type="AlphaFoldDB" id="A0A6B0SRS2"/>
<dbReference type="OrthoDB" id="303487at2157"/>
<keyword evidence="2" id="KW-1185">Reference proteome</keyword>
<comment type="caution">
    <text evidence="1">The sequence shown here is derived from an EMBL/GenBank/DDBJ whole genome shotgun (WGS) entry which is preliminary data.</text>
</comment>
<name>A0A6B0SRS2_9EURY</name>
<dbReference type="Proteomes" id="UP000471521">
    <property type="component" value="Unassembled WGS sequence"/>
</dbReference>
<dbReference type="EMBL" id="WUUU01000036">
    <property type="protein sequence ID" value="MXR20299.1"/>
    <property type="molecule type" value="Genomic_DNA"/>
</dbReference>
<protein>
    <submittedName>
        <fullName evidence="1">Uncharacterized protein</fullName>
    </submittedName>
</protein>
<accession>A0A6B0SRS2</accession>
<sequence>MHILIVDQCCKQKDFPDDCSEFDQKVIDQNSREDLINRPDSCGIPANDLYQGRQQQAISRAVNTLRANGHSVVRLFVSAGFGIVQESTPLPPYNVTFKGMGKSAIRDRAEKLQMRTDLARMISDIEQPDVVFLPLGSDYLEAIELEQVLEALPDTTNVVLFNQESRTEGEEFLISLSARNQDASQYGVNAIELKGHYIEKFASRVVNEGPPDDPEDLVSYCRDELTSQTGFDRFS</sequence>
<gene>
    <name evidence="1" type="ORF">GRX66_06660</name>
</gene>
<evidence type="ECO:0000313" key="2">
    <source>
        <dbReference type="Proteomes" id="UP000471521"/>
    </source>
</evidence>
<dbReference type="RefSeq" id="WP_159525853.1">
    <property type="nucleotide sequence ID" value="NZ_WUUU01000036.1"/>
</dbReference>
<organism evidence="1 2">
    <name type="scientific">Halobacterium bonnevillei</name>
    <dbReference type="NCBI Taxonomy" id="2692200"/>
    <lineage>
        <taxon>Archaea</taxon>
        <taxon>Methanobacteriati</taxon>
        <taxon>Methanobacteriota</taxon>
        <taxon>Stenosarchaea group</taxon>
        <taxon>Halobacteria</taxon>
        <taxon>Halobacteriales</taxon>
        <taxon>Halobacteriaceae</taxon>
        <taxon>Halobacterium</taxon>
    </lineage>
</organism>